<evidence type="ECO:0000256" key="4">
    <source>
        <dbReference type="ARBA" id="ARBA00022490"/>
    </source>
</evidence>
<dbReference type="GO" id="GO:0061710">
    <property type="term" value="F:L-threonylcarbamoyladenylate synthase"/>
    <property type="evidence" value="ECO:0007669"/>
    <property type="project" value="UniProtKB-EC"/>
</dbReference>
<dbReference type="InterPro" id="IPR017945">
    <property type="entry name" value="DHBP_synth_RibB-like_a/b_dom"/>
</dbReference>
<name>A0A2N9JF67_9ACTN</name>
<dbReference type="EMBL" id="LT985188">
    <property type="protein sequence ID" value="SPD86189.1"/>
    <property type="molecule type" value="Genomic_DNA"/>
</dbReference>
<keyword evidence="5 13" id="KW-0808">Transferase</keyword>
<dbReference type="NCBIfam" id="TIGR00057">
    <property type="entry name" value="L-threonylcarbamoyladenylate synthase"/>
    <property type="match status" value="1"/>
</dbReference>
<protein>
    <recommendedName>
        <fullName evidence="10">L-threonylcarbamoyladenylate synthase</fullName>
        <ecNumber evidence="3">2.7.7.87</ecNumber>
    </recommendedName>
    <alternativeName>
        <fullName evidence="10">L-threonylcarbamoyladenylate synthase</fullName>
    </alternativeName>
</protein>
<evidence type="ECO:0000256" key="3">
    <source>
        <dbReference type="ARBA" id="ARBA00012584"/>
    </source>
</evidence>
<evidence type="ECO:0000256" key="1">
    <source>
        <dbReference type="ARBA" id="ARBA00004496"/>
    </source>
</evidence>
<comment type="similarity">
    <text evidence="2">Belongs to the SUA5 family.</text>
</comment>
<gene>
    <name evidence="13" type="ORF">MPLG2_1153</name>
</gene>
<dbReference type="PANTHER" id="PTHR17490:SF16">
    <property type="entry name" value="THREONYLCARBAMOYL-AMP SYNTHASE"/>
    <property type="match status" value="1"/>
</dbReference>
<dbReference type="InterPro" id="IPR050156">
    <property type="entry name" value="TC-AMP_synthase_SUA5"/>
</dbReference>
<keyword evidence="8" id="KW-0547">Nucleotide-binding</keyword>
<dbReference type="GO" id="GO:0005737">
    <property type="term" value="C:cytoplasm"/>
    <property type="evidence" value="ECO:0007669"/>
    <property type="project" value="UniProtKB-SubCell"/>
</dbReference>
<dbReference type="GO" id="GO:0003725">
    <property type="term" value="F:double-stranded RNA binding"/>
    <property type="evidence" value="ECO:0007669"/>
    <property type="project" value="InterPro"/>
</dbReference>
<dbReference type="RefSeq" id="WP_197710091.1">
    <property type="nucleotide sequence ID" value="NZ_BAAAGO010000018.1"/>
</dbReference>
<dbReference type="GO" id="GO:0000049">
    <property type="term" value="F:tRNA binding"/>
    <property type="evidence" value="ECO:0007669"/>
    <property type="project" value="TreeGrafter"/>
</dbReference>
<evidence type="ECO:0000256" key="7">
    <source>
        <dbReference type="ARBA" id="ARBA00022695"/>
    </source>
</evidence>
<evidence type="ECO:0000313" key="14">
    <source>
        <dbReference type="Proteomes" id="UP000238164"/>
    </source>
</evidence>
<evidence type="ECO:0000256" key="5">
    <source>
        <dbReference type="ARBA" id="ARBA00022679"/>
    </source>
</evidence>
<dbReference type="GO" id="GO:0005524">
    <property type="term" value="F:ATP binding"/>
    <property type="evidence" value="ECO:0007669"/>
    <property type="project" value="UniProtKB-KW"/>
</dbReference>
<dbReference type="PROSITE" id="PS51163">
    <property type="entry name" value="YRDC"/>
    <property type="match status" value="1"/>
</dbReference>
<comment type="subcellular location">
    <subcellularLocation>
        <location evidence="1">Cytoplasm</location>
    </subcellularLocation>
</comment>
<dbReference type="GO" id="GO:0008033">
    <property type="term" value="P:tRNA processing"/>
    <property type="evidence" value="ECO:0007669"/>
    <property type="project" value="UniProtKB-KW"/>
</dbReference>
<keyword evidence="9" id="KW-0067">ATP-binding</keyword>
<evidence type="ECO:0000256" key="10">
    <source>
        <dbReference type="ARBA" id="ARBA00029774"/>
    </source>
</evidence>
<comment type="catalytic activity">
    <reaction evidence="11">
        <text>L-threonine + hydrogencarbonate + ATP = L-threonylcarbamoyladenylate + diphosphate + H2O</text>
        <dbReference type="Rhea" id="RHEA:36407"/>
        <dbReference type="ChEBI" id="CHEBI:15377"/>
        <dbReference type="ChEBI" id="CHEBI:17544"/>
        <dbReference type="ChEBI" id="CHEBI:30616"/>
        <dbReference type="ChEBI" id="CHEBI:33019"/>
        <dbReference type="ChEBI" id="CHEBI:57926"/>
        <dbReference type="ChEBI" id="CHEBI:73682"/>
        <dbReference type="EC" id="2.7.7.87"/>
    </reaction>
</comment>
<evidence type="ECO:0000256" key="2">
    <source>
        <dbReference type="ARBA" id="ARBA00007663"/>
    </source>
</evidence>
<dbReference type="SUPFAM" id="SSF55821">
    <property type="entry name" value="YrdC/RibB"/>
    <property type="match status" value="1"/>
</dbReference>
<keyword evidence="14" id="KW-1185">Reference proteome</keyword>
<keyword evidence="7 13" id="KW-0548">Nucleotidyltransferase</keyword>
<dbReference type="EC" id="2.7.7.87" evidence="3"/>
<dbReference type="PANTHER" id="PTHR17490">
    <property type="entry name" value="SUA5"/>
    <property type="match status" value="1"/>
</dbReference>
<reference evidence="13 14" key="1">
    <citation type="submission" date="2018-02" db="EMBL/GenBank/DDBJ databases">
        <authorList>
            <person name="Cohen D.B."/>
            <person name="Kent A.D."/>
        </authorList>
    </citation>
    <scope>NUCLEOTIDE SEQUENCE [LARGE SCALE GENOMIC DNA]</scope>
    <source>
        <strain evidence="13">1</strain>
    </source>
</reference>
<evidence type="ECO:0000256" key="9">
    <source>
        <dbReference type="ARBA" id="ARBA00022840"/>
    </source>
</evidence>
<organism evidence="13 14">
    <name type="scientific">Micropruina glycogenica</name>
    <dbReference type="NCBI Taxonomy" id="75385"/>
    <lineage>
        <taxon>Bacteria</taxon>
        <taxon>Bacillati</taxon>
        <taxon>Actinomycetota</taxon>
        <taxon>Actinomycetes</taxon>
        <taxon>Propionibacteriales</taxon>
        <taxon>Nocardioidaceae</taxon>
        <taxon>Micropruina</taxon>
    </lineage>
</organism>
<dbReference type="Proteomes" id="UP000238164">
    <property type="component" value="Chromosome 1"/>
</dbReference>
<accession>A0A2N9JF67</accession>
<evidence type="ECO:0000256" key="6">
    <source>
        <dbReference type="ARBA" id="ARBA00022694"/>
    </source>
</evidence>
<evidence type="ECO:0000259" key="12">
    <source>
        <dbReference type="PROSITE" id="PS51163"/>
    </source>
</evidence>
<proteinExistence type="inferred from homology"/>
<dbReference type="GO" id="GO:0006450">
    <property type="term" value="P:regulation of translational fidelity"/>
    <property type="evidence" value="ECO:0007669"/>
    <property type="project" value="TreeGrafter"/>
</dbReference>
<dbReference type="Gene3D" id="3.90.870.10">
    <property type="entry name" value="DHBP synthase"/>
    <property type="match status" value="1"/>
</dbReference>
<dbReference type="KEGG" id="mgg:MPLG2_1153"/>
<evidence type="ECO:0000256" key="8">
    <source>
        <dbReference type="ARBA" id="ARBA00022741"/>
    </source>
</evidence>
<dbReference type="InterPro" id="IPR006070">
    <property type="entry name" value="Sua5-like_dom"/>
</dbReference>
<dbReference type="AlphaFoldDB" id="A0A2N9JF67"/>
<dbReference type="Pfam" id="PF01300">
    <property type="entry name" value="Sua5_yciO_yrdC"/>
    <property type="match status" value="1"/>
</dbReference>
<keyword evidence="6" id="KW-0819">tRNA processing</keyword>
<evidence type="ECO:0000256" key="11">
    <source>
        <dbReference type="ARBA" id="ARBA00048366"/>
    </source>
</evidence>
<evidence type="ECO:0000313" key="13">
    <source>
        <dbReference type="EMBL" id="SPD86189.1"/>
    </source>
</evidence>
<feature type="domain" description="YrdC-like" evidence="12">
    <location>
        <begin position="14"/>
        <end position="198"/>
    </location>
</feature>
<sequence length="215" mass="22299">MTDPQLFDCATQADDALAAAEAAITAGECIVLPTDTVYGIGAAAFDAKAVQRLLDAKQRGRDMPPPVLIAEPTMLRSLASGLTKDGLKLAKAFWPGPLTVVVTAQADLQLDLGDRDDTIAVRVPDHDFTRALLRRTGPLAVSSANVSGQDAATTIHAAIEQLGDSVSVYLDAGPGSDAVPSTIVDLTGEPRILREGRLSADELVAAVPGLFGDDA</sequence>
<keyword evidence="4" id="KW-0963">Cytoplasm</keyword>